<evidence type="ECO:0008006" key="4">
    <source>
        <dbReference type="Google" id="ProtNLM"/>
    </source>
</evidence>
<gene>
    <name evidence="2" type="ORF">GSPATT00038304001</name>
</gene>
<accession>A0CHD5</accession>
<organism evidence="2 3">
    <name type="scientific">Paramecium tetraurelia</name>
    <dbReference type="NCBI Taxonomy" id="5888"/>
    <lineage>
        <taxon>Eukaryota</taxon>
        <taxon>Sar</taxon>
        <taxon>Alveolata</taxon>
        <taxon>Ciliophora</taxon>
        <taxon>Intramacronucleata</taxon>
        <taxon>Oligohymenophorea</taxon>
        <taxon>Peniculida</taxon>
        <taxon>Parameciidae</taxon>
        <taxon>Paramecium</taxon>
    </lineage>
</organism>
<evidence type="ECO:0000313" key="2">
    <source>
        <dbReference type="EMBL" id="CAK70202.1"/>
    </source>
</evidence>
<sequence length="507" mass="59576">MNVRPKFGRSTPPSHTSSNPHSQITQPVNQDMQQNQMQIPQNCGSYPSIPMPPPANPHLISPQYQVQNSQHQPYIPEQNYTYQQNPYNHYQQPISRETAVFGQVQNQQGYNNGPDIYKSADIYHQSHKHYHYKEPLQVESVILPTSDVIQQSKEYQYSSVILKTCELSNTQNSQILENFKIISNSQIKDMDISSKTHNMITIQDKSNEFQIQPFDENLKKEKQKNKQLINSNLLIIQNKNTNIPNFECLERLCQMHQKPIEKICAEKECKELNELLLCQECAREHKGHNLFDIPEALFLILKSQQNLEKDDQLIQVIQQKAQEQFKHLKSNITWQLSQIEEQLHDGFNNFKNYLLEKKNSYQKAFEDLQLGGLSKMVEQANLLFDQGLFQEVNLNQNEQEYLKLSDELNKVKQSMKKFLQFVEDDNQEYTQIKLNNVDIQIESQKIDDLNQLYYQIKIDSLNQKFTNILDQELLLLQNNKAIRLKENYSKINLKQQQNIQIVSYQQI</sequence>
<feature type="region of interest" description="Disordered" evidence="1">
    <location>
        <begin position="1"/>
        <end position="69"/>
    </location>
</feature>
<feature type="compositionally biased region" description="Low complexity" evidence="1">
    <location>
        <begin position="10"/>
        <end position="42"/>
    </location>
</feature>
<dbReference type="OMA" id="CAREHKG"/>
<dbReference type="HOGENOM" id="CLU_538020_0_0_1"/>
<reference evidence="2 3" key="1">
    <citation type="journal article" date="2006" name="Nature">
        <title>Global trends of whole-genome duplications revealed by the ciliate Paramecium tetraurelia.</title>
        <authorList>
            <consortium name="Genoscope"/>
            <person name="Aury J.-M."/>
            <person name="Jaillon O."/>
            <person name="Duret L."/>
            <person name="Noel B."/>
            <person name="Jubin C."/>
            <person name="Porcel B.M."/>
            <person name="Segurens B."/>
            <person name="Daubin V."/>
            <person name="Anthouard V."/>
            <person name="Aiach N."/>
            <person name="Arnaiz O."/>
            <person name="Billaut A."/>
            <person name="Beisson J."/>
            <person name="Blanc I."/>
            <person name="Bouhouche K."/>
            <person name="Camara F."/>
            <person name="Duharcourt S."/>
            <person name="Guigo R."/>
            <person name="Gogendeau D."/>
            <person name="Katinka M."/>
            <person name="Keller A.-M."/>
            <person name="Kissmehl R."/>
            <person name="Klotz C."/>
            <person name="Koll F."/>
            <person name="Le Moue A."/>
            <person name="Lepere C."/>
            <person name="Malinsky S."/>
            <person name="Nowacki M."/>
            <person name="Nowak J.K."/>
            <person name="Plattner H."/>
            <person name="Poulain J."/>
            <person name="Ruiz F."/>
            <person name="Serrano V."/>
            <person name="Zagulski M."/>
            <person name="Dessen P."/>
            <person name="Betermier M."/>
            <person name="Weissenbach J."/>
            <person name="Scarpelli C."/>
            <person name="Schachter V."/>
            <person name="Sperling L."/>
            <person name="Meyer E."/>
            <person name="Cohen J."/>
            <person name="Wincker P."/>
        </authorList>
    </citation>
    <scope>NUCLEOTIDE SEQUENCE [LARGE SCALE GENOMIC DNA]</scope>
    <source>
        <strain evidence="2 3">Stock d4-2</strain>
    </source>
</reference>
<dbReference type="OrthoDB" id="10503548at2759"/>
<dbReference type="AlphaFoldDB" id="A0CHD5"/>
<dbReference type="RefSeq" id="XP_001437599.1">
    <property type="nucleotide sequence ID" value="XM_001437562.2"/>
</dbReference>
<keyword evidence="3" id="KW-1185">Reference proteome</keyword>
<name>A0CHD5_PARTE</name>
<dbReference type="GeneID" id="5023384"/>
<evidence type="ECO:0000256" key="1">
    <source>
        <dbReference type="SAM" id="MobiDB-lite"/>
    </source>
</evidence>
<dbReference type="EMBL" id="CT868075">
    <property type="protein sequence ID" value="CAK70202.1"/>
    <property type="molecule type" value="Genomic_DNA"/>
</dbReference>
<dbReference type="KEGG" id="ptm:GSPATT00038304001"/>
<proteinExistence type="predicted"/>
<dbReference type="InParanoid" id="A0CHD5"/>
<evidence type="ECO:0000313" key="3">
    <source>
        <dbReference type="Proteomes" id="UP000000600"/>
    </source>
</evidence>
<protein>
    <recommendedName>
        <fullName evidence="4">B box-type domain-containing protein</fullName>
    </recommendedName>
</protein>
<dbReference type="Proteomes" id="UP000000600">
    <property type="component" value="Unassembled WGS sequence"/>
</dbReference>